<name>A0AAD1ZIB1_9LAMI</name>
<dbReference type="PROSITE" id="PS50297">
    <property type="entry name" value="ANK_REP_REGION"/>
    <property type="match status" value="1"/>
</dbReference>
<dbReference type="PANTHER" id="PTHR24186:SF37">
    <property type="entry name" value="PGG DOMAIN-CONTAINING PROTEIN"/>
    <property type="match status" value="1"/>
</dbReference>
<feature type="transmembrane region" description="Helical" evidence="8">
    <location>
        <begin position="438"/>
        <end position="457"/>
    </location>
</feature>
<dbReference type="Pfam" id="PF12796">
    <property type="entry name" value="Ank_2"/>
    <property type="match status" value="1"/>
</dbReference>
<gene>
    <name evidence="10" type="ORF">FPE_LOCUS17592</name>
</gene>
<evidence type="ECO:0000256" key="3">
    <source>
        <dbReference type="ARBA" id="ARBA00022737"/>
    </source>
</evidence>
<dbReference type="InterPro" id="IPR026961">
    <property type="entry name" value="PGG_dom"/>
</dbReference>
<dbReference type="Gene3D" id="1.25.40.20">
    <property type="entry name" value="Ankyrin repeat-containing domain"/>
    <property type="match status" value="1"/>
</dbReference>
<dbReference type="InterPro" id="IPR002110">
    <property type="entry name" value="Ankyrin_rpt"/>
</dbReference>
<organism evidence="10 11">
    <name type="scientific">Fraxinus pennsylvanica</name>
    <dbReference type="NCBI Taxonomy" id="56036"/>
    <lineage>
        <taxon>Eukaryota</taxon>
        <taxon>Viridiplantae</taxon>
        <taxon>Streptophyta</taxon>
        <taxon>Embryophyta</taxon>
        <taxon>Tracheophyta</taxon>
        <taxon>Spermatophyta</taxon>
        <taxon>Magnoliopsida</taxon>
        <taxon>eudicotyledons</taxon>
        <taxon>Gunneridae</taxon>
        <taxon>Pentapetalae</taxon>
        <taxon>asterids</taxon>
        <taxon>lamiids</taxon>
        <taxon>Lamiales</taxon>
        <taxon>Oleaceae</taxon>
        <taxon>Oleeae</taxon>
        <taxon>Fraxinus</taxon>
    </lineage>
</organism>
<protein>
    <recommendedName>
        <fullName evidence="9">PGG domain-containing protein</fullName>
    </recommendedName>
</protein>
<keyword evidence="6 8" id="KW-0472">Membrane</keyword>
<comment type="subcellular location">
    <subcellularLocation>
        <location evidence="1">Membrane</location>
        <topology evidence="1">Multi-pass membrane protein</topology>
    </subcellularLocation>
</comment>
<evidence type="ECO:0000256" key="7">
    <source>
        <dbReference type="PROSITE-ProRule" id="PRU00023"/>
    </source>
</evidence>
<keyword evidence="4 8" id="KW-1133">Transmembrane helix</keyword>
<evidence type="ECO:0000256" key="8">
    <source>
        <dbReference type="SAM" id="Phobius"/>
    </source>
</evidence>
<dbReference type="SMART" id="SM00248">
    <property type="entry name" value="ANK"/>
    <property type="match status" value="5"/>
</dbReference>
<sequence>MDGKNMLDAARTGNLEVLKFFLEENPSILADLRLMSPTESLLHVATKAGQLNFVHELMKLDPEIAEELNKDGFRPLDIAVIMGNLLIVKELLKANRKLCRLKGKDQRTALHYAAIKGRIDIIDELLSTCPDSIQDITGHGETFLHLSLKNYQCDAFSMSIKWLERLGKESVVNLGDCHGNTVLHIAVFTKQHAAIELLLNSNRIRETINVNSTNAKRLTALDILDIVIENSYDVRIREILQAGEVREILQPGEVREILQAEGEVRAQDAITIRTENSPKTEPIKQLEDPLHMMDWLEYFKFQKQRDSPDHVRNALVVVAALVATVSFQAGMTPPAAILHKTSDKQPSIGSGYPPPAPPPYFNPEGTTLRAAAARILGSNAAAQLFLFTNSLGLSASVLIIMYLTIGFPFQWEIQISVGAMMFTYGFATGAILEGRLGYFTLISAYLLPYALRLLAIARRKPWKHWKQKSMHS</sequence>
<dbReference type="InterPro" id="IPR036770">
    <property type="entry name" value="Ankyrin_rpt-contain_sf"/>
</dbReference>
<evidence type="ECO:0000313" key="11">
    <source>
        <dbReference type="Proteomes" id="UP000834106"/>
    </source>
</evidence>
<dbReference type="Pfam" id="PF13962">
    <property type="entry name" value="PGG"/>
    <property type="match status" value="1"/>
</dbReference>
<dbReference type="Pfam" id="PF13606">
    <property type="entry name" value="Ank_3"/>
    <property type="match status" value="1"/>
</dbReference>
<dbReference type="AlphaFoldDB" id="A0AAD1ZIB1"/>
<evidence type="ECO:0000313" key="10">
    <source>
        <dbReference type="EMBL" id="CAI9770371.1"/>
    </source>
</evidence>
<feature type="domain" description="PGG" evidence="9">
    <location>
        <begin position="310"/>
        <end position="342"/>
    </location>
</feature>
<evidence type="ECO:0000256" key="4">
    <source>
        <dbReference type="ARBA" id="ARBA00022989"/>
    </source>
</evidence>
<feature type="transmembrane region" description="Helical" evidence="8">
    <location>
        <begin position="384"/>
        <end position="403"/>
    </location>
</feature>
<dbReference type="GO" id="GO:0005886">
    <property type="term" value="C:plasma membrane"/>
    <property type="evidence" value="ECO:0007669"/>
    <property type="project" value="TreeGrafter"/>
</dbReference>
<dbReference type="Proteomes" id="UP000834106">
    <property type="component" value="Chromosome 10"/>
</dbReference>
<evidence type="ECO:0000256" key="2">
    <source>
        <dbReference type="ARBA" id="ARBA00022692"/>
    </source>
</evidence>
<dbReference type="PROSITE" id="PS50088">
    <property type="entry name" value="ANK_REPEAT"/>
    <property type="match status" value="1"/>
</dbReference>
<feature type="repeat" description="ANK" evidence="7">
    <location>
        <begin position="105"/>
        <end position="127"/>
    </location>
</feature>
<dbReference type="EMBL" id="OU503045">
    <property type="protein sequence ID" value="CAI9770371.1"/>
    <property type="molecule type" value="Genomic_DNA"/>
</dbReference>
<reference evidence="10" key="1">
    <citation type="submission" date="2023-05" db="EMBL/GenBank/DDBJ databases">
        <authorList>
            <person name="Huff M."/>
        </authorList>
    </citation>
    <scope>NUCLEOTIDE SEQUENCE</scope>
</reference>
<keyword evidence="3" id="KW-0677">Repeat</keyword>
<proteinExistence type="predicted"/>
<evidence type="ECO:0000259" key="9">
    <source>
        <dbReference type="Pfam" id="PF13962"/>
    </source>
</evidence>
<evidence type="ECO:0000256" key="1">
    <source>
        <dbReference type="ARBA" id="ARBA00004141"/>
    </source>
</evidence>
<evidence type="ECO:0000256" key="5">
    <source>
        <dbReference type="ARBA" id="ARBA00023043"/>
    </source>
</evidence>
<evidence type="ECO:0000256" key="6">
    <source>
        <dbReference type="ARBA" id="ARBA00023136"/>
    </source>
</evidence>
<feature type="transmembrane region" description="Helical" evidence="8">
    <location>
        <begin position="415"/>
        <end position="432"/>
    </location>
</feature>
<accession>A0AAD1ZIB1</accession>
<dbReference type="SUPFAM" id="SSF48403">
    <property type="entry name" value="Ankyrin repeat"/>
    <property type="match status" value="1"/>
</dbReference>
<dbReference type="Pfam" id="PF00023">
    <property type="entry name" value="Ank"/>
    <property type="match status" value="1"/>
</dbReference>
<dbReference type="PANTHER" id="PTHR24186">
    <property type="entry name" value="PROTEIN PHOSPHATASE 1 REGULATORY SUBUNIT"/>
    <property type="match status" value="1"/>
</dbReference>
<keyword evidence="5 7" id="KW-0040">ANK repeat</keyword>
<keyword evidence="11" id="KW-1185">Reference proteome</keyword>
<keyword evidence="2 8" id="KW-0812">Transmembrane</keyword>